<feature type="compositionally biased region" description="Low complexity" evidence="1">
    <location>
        <begin position="65"/>
        <end position="74"/>
    </location>
</feature>
<evidence type="ECO:0000313" key="4">
    <source>
        <dbReference type="Proteomes" id="UP001060150"/>
    </source>
</evidence>
<evidence type="ECO:0000313" key="3">
    <source>
        <dbReference type="EMBL" id="UUS31288.1"/>
    </source>
</evidence>
<accession>A0ABY5N508</accession>
<dbReference type="RefSeq" id="WP_257375392.1">
    <property type="nucleotide sequence ID" value="NZ_CP102332.1"/>
</dbReference>
<proteinExistence type="predicted"/>
<feature type="transmembrane region" description="Helical" evidence="2">
    <location>
        <begin position="9"/>
        <end position="27"/>
    </location>
</feature>
<evidence type="ECO:0000256" key="1">
    <source>
        <dbReference type="SAM" id="MobiDB-lite"/>
    </source>
</evidence>
<dbReference type="Proteomes" id="UP001060150">
    <property type="component" value="Chromosome"/>
</dbReference>
<evidence type="ECO:0008006" key="5">
    <source>
        <dbReference type="Google" id="ProtNLM"/>
    </source>
</evidence>
<gene>
    <name evidence="3" type="ORF">NRO40_10875</name>
</gene>
<keyword evidence="2" id="KW-0812">Transmembrane</keyword>
<dbReference type="EMBL" id="CP102332">
    <property type="protein sequence ID" value="UUS31288.1"/>
    <property type="molecule type" value="Genomic_DNA"/>
</dbReference>
<reference evidence="3" key="1">
    <citation type="submission" date="2022-08" db="EMBL/GenBank/DDBJ databases">
        <title>Streptomyces changanensis sp. nov., an actinomycete isolated from soil.</title>
        <authorList>
            <person name="Wu H."/>
            <person name="Han L."/>
        </authorList>
    </citation>
    <scope>NUCLEOTIDE SEQUENCE</scope>
    <source>
        <strain evidence="3">HL-66</strain>
    </source>
</reference>
<protein>
    <recommendedName>
        <fullName evidence="5">Secreted protein</fullName>
    </recommendedName>
</protein>
<keyword evidence="2" id="KW-1133">Transmembrane helix</keyword>
<keyword evidence="4" id="KW-1185">Reference proteome</keyword>
<evidence type="ECO:0000256" key="2">
    <source>
        <dbReference type="SAM" id="Phobius"/>
    </source>
</evidence>
<organism evidence="3 4">
    <name type="scientific">Streptomyces changanensis</name>
    <dbReference type="NCBI Taxonomy" id="2964669"/>
    <lineage>
        <taxon>Bacteria</taxon>
        <taxon>Bacillati</taxon>
        <taxon>Actinomycetota</taxon>
        <taxon>Actinomycetes</taxon>
        <taxon>Kitasatosporales</taxon>
        <taxon>Streptomycetaceae</taxon>
        <taxon>Streptomyces</taxon>
    </lineage>
</organism>
<feature type="transmembrane region" description="Helical" evidence="2">
    <location>
        <begin position="33"/>
        <end position="53"/>
    </location>
</feature>
<sequence>MPRPTAVRLAYGSATVVCSTVVLLLLFPAAEGAWTALVGTVALLLGAGVALGAPARARGRGRGAGAAPTPAAAPDRQPSLRR</sequence>
<name>A0ABY5N508_9ACTN</name>
<feature type="region of interest" description="Disordered" evidence="1">
    <location>
        <begin position="56"/>
        <end position="82"/>
    </location>
</feature>
<keyword evidence="2" id="KW-0472">Membrane</keyword>